<sequence length="428" mass="46722">MRITDIISKKRDSYELTKEELDFFVGKVVKNEVPDYQVAAFLMATYLNGMTADEASNLTNAMVETGDVLDIEGISEFSFDKHSTGGVGDKITLILVPIIASLGIPVVKMSGRGLGMTGGTLDKLESIPGFNIHLSNSEILKQAKDIGAVICAQTSCLAPSDKIFYELRDVTATIDSIPLIASSIMSKKLAIKNKALIIDLKVGKGAFMKDINEARKLANLMKDIAVKHGRMCKIILSDMDCPIGYTVGNSLEVIEAVEVLAGKRKSSSYEITKSIAVEVLGLLKNISKTEAEKMVDDSILSGKAFSKFKELVSLQHGNVSFIEDTSKFKLSKIAVQVKAESSGYVYYDALKFGEISLISGAGRERKEDSIDYGAGIYFNKTNGENVKKGDILFTVYSNNNTDTLTECIEGSFEIKESILEQKIIYEVI</sequence>
<dbReference type="NCBIfam" id="NF004490">
    <property type="entry name" value="PRK05820.1"/>
    <property type="match status" value="1"/>
</dbReference>
<evidence type="ECO:0000256" key="8">
    <source>
        <dbReference type="ARBA" id="ARBA00022679"/>
    </source>
</evidence>
<dbReference type="InterPro" id="IPR036320">
    <property type="entry name" value="Glycosyl_Trfase_fam3_N_dom_sf"/>
</dbReference>
<dbReference type="FunFam" id="3.40.1030.10:FF:000003">
    <property type="entry name" value="Pyrimidine-nucleoside phosphorylase"/>
    <property type="match status" value="1"/>
</dbReference>
<reference evidence="12 13" key="1">
    <citation type="submission" date="2018-04" db="EMBL/GenBank/DDBJ databases">
        <title>Genomic Encyclopedia of Type Strains, Phase IV (KMG-IV): sequencing the most valuable type-strain genomes for metagenomic binning, comparative biology and taxonomic classification.</title>
        <authorList>
            <person name="Goeker M."/>
        </authorList>
    </citation>
    <scope>NUCLEOTIDE SEQUENCE [LARGE SCALE GENOMIC DNA]</scope>
    <source>
        <strain evidence="12 13">DSM 20705</strain>
    </source>
</reference>
<dbReference type="SUPFAM" id="SSF54680">
    <property type="entry name" value="Pyrimidine nucleoside phosphorylase C-terminal domain"/>
    <property type="match status" value="1"/>
</dbReference>
<feature type="domain" description="Pyrimidine nucleoside phosphorylase C-terminal" evidence="11">
    <location>
        <begin position="344"/>
        <end position="415"/>
    </location>
</feature>
<dbReference type="PANTHER" id="PTHR10515:SF0">
    <property type="entry name" value="THYMIDINE PHOSPHORYLASE"/>
    <property type="match status" value="1"/>
</dbReference>
<dbReference type="SMART" id="SM00941">
    <property type="entry name" value="PYNP_C"/>
    <property type="match status" value="1"/>
</dbReference>
<dbReference type="Gene3D" id="3.90.1170.30">
    <property type="entry name" value="Pyrimidine nucleoside phosphorylase-like, C-terminal domain"/>
    <property type="match status" value="1"/>
</dbReference>
<dbReference type="Proteomes" id="UP000245793">
    <property type="component" value="Unassembled WGS sequence"/>
</dbReference>
<comment type="subunit">
    <text evidence="4">Homodimer.</text>
</comment>
<dbReference type="NCBIfam" id="TIGR02644">
    <property type="entry name" value="Y_phosphoryl"/>
    <property type="match status" value="1"/>
</dbReference>
<evidence type="ECO:0000256" key="3">
    <source>
        <dbReference type="ARBA" id="ARBA00006915"/>
    </source>
</evidence>
<comment type="similarity">
    <text evidence="3">Belongs to the thymidine/pyrimidine-nucleoside phosphorylase family.</text>
</comment>
<evidence type="ECO:0000256" key="1">
    <source>
        <dbReference type="ARBA" id="ARBA00001066"/>
    </source>
</evidence>
<evidence type="ECO:0000313" key="13">
    <source>
        <dbReference type="Proteomes" id="UP000245793"/>
    </source>
</evidence>
<evidence type="ECO:0000256" key="4">
    <source>
        <dbReference type="ARBA" id="ARBA00011738"/>
    </source>
</evidence>
<dbReference type="InterPro" id="IPR013102">
    <property type="entry name" value="PYNP_C"/>
</dbReference>
<dbReference type="RefSeq" id="WP_116480262.1">
    <property type="nucleotide sequence ID" value="NZ_JBKYKF010000009.1"/>
</dbReference>
<evidence type="ECO:0000313" key="12">
    <source>
        <dbReference type="EMBL" id="PVY94199.1"/>
    </source>
</evidence>
<dbReference type="GO" id="GO:0005829">
    <property type="term" value="C:cytosol"/>
    <property type="evidence" value="ECO:0007669"/>
    <property type="project" value="TreeGrafter"/>
</dbReference>
<dbReference type="PANTHER" id="PTHR10515">
    <property type="entry name" value="THYMIDINE PHOSPHORYLASE"/>
    <property type="match status" value="1"/>
</dbReference>
<evidence type="ECO:0000259" key="11">
    <source>
        <dbReference type="SMART" id="SM00941"/>
    </source>
</evidence>
<dbReference type="InterPro" id="IPR035902">
    <property type="entry name" value="Nuc_phospho_transferase"/>
</dbReference>
<comment type="caution">
    <text evidence="12">The sequence shown here is derived from an EMBL/GenBank/DDBJ whole genome shotgun (WGS) entry which is preliminary data.</text>
</comment>
<dbReference type="PIRSF" id="PIRSF000478">
    <property type="entry name" value="TP_PyNP"/>
    <property type="match status" value="1"/>
</dbReference>
<dbReference type="EMBL" id="QEKV01000006">
    <property type="protein sequence ID" value="PVY94199.1"/>
    <property type="molecule type" value="Genomic_DNA"/>
</dbReference>
<evidence type="ECO:0000256" key="9">
    <source>
        <dbReference type="ARBA" id="ARBA00048453"/>
    </source>
</evidence>
<evidence type="ECO:0000256" key="10">
    <source>
        <dbReference type="ARBA" id="ARBA00048525"/>
    </source>
</evidence>
<protein>
    <recommendedName>
        <fullName evidence="6">Pyrimidine-nucleoside phosphorylase</fullName>
        <ecNumber evidence="5">2.4.2.2</ecNumber>
    </recommendedName>
</protein>
<dbReference type="InterPro" id="IPR018090">
    <property type="entry name" value="Pyrmidine_PPas_bac/euk"/>
</dbReference>
<comment type="catalytic activity">
    <reaction evidence="9">
        <text>uridine + phosphate = alpha-D-ribose 1-phosphate + uracil</text>
        <dbReference type="Rhea" id="RHEA:24388"/>
        <dbReference type="ChEBI" id="CHEBI:16704"/>
        <dbReference type="ChEBI" id="CHEBI:17568"/>
        <dbReference type="ChEBI" id="CHEBI:43474"/>
        <dbReference type="ChEBI" id="CHEBI:57720"/>
        <dbReference type="EC" id="2.4.2.2"/>
    </reaction>
</comment>
<dbReference type="Gene3D" id="3.40.1030.10">
    <property type="entry name" value="Nucleoside phosphorylase/phosphoribosyltransferase catalytic domain"/>
    <property type="match status" value="1"/>
</dbReference>
<dbReference type="AlphaFoldDB" id="A0A2U1E3B7"/>
<dbReference type="Gene3D" id="1.20.970.10">
    <property type="entry name" value="Transferase, Pyrimidine Nucleoside Phosphorylase, Chain C"/>
    <property type="match status" value="1"/>
</dbReference>
<accession>A0A2U1E3B7</accession>
<dbReference type="GO" id="GO:0006213">
    <property type="term" value="P:pyrimidine nucleoside metabolic process"/>
    <property type="evidence" value="ECO:0007669"/>
    <property type="project" value="InterPro"/>
</dbReference>
<dbReference type="PROSITE" id="PS00647">
    <property type="entry name" value="THYMID_PHOSPHORYLASE"/>
    <property type="match status" value="1"/>
</dbReference>
<dbReference type="GO" id="GO:0006206">
    <property type="term" value="P:pyrimidine nucleobase metabolic process"/>
    <property type="evidence" value="ECO:0007669"/>
    <property type="project" value="InterPro"/>
</dbReference>
<dbReference type="InterPro" id="IPR017872">
    <property type="entry name" value="Pyrmidine_PPase_CS"/>
</dbReference>
<keyword evidence="7" id="KW-0328">Glycosyltransferase</keyword>
<proteinExistence type="inferred from homology"/>
<dbReference type="SUPFAM" id="SSF52418">
    <property type="entry name" value="Nucleoside phosphorylase/phosphoribosyltransferase catalytic domain"/>
    <property type="match status" value="1"/>
</dbReference>
<keyword evidence="8" id="KW-0808">Transferase</keyword>
<dbReference type="Pfam" id="PF07831">
    <property type="entry name" value="PYNP_C"/>
    <property type="match status" value="1"/>
</dbReference>
<comment type="function">
    <text evidence="2">Catalyzes phosphorolysis of the pyrimidine nucleosides uridine, thymidine and 2'-deoxyuridine with the formation of the corresponding pyrimidine base and ribose-1-phosphate.</text>
</comment>
<dbReference type="GO" id="GO:0004645">
    <property type="term" value="F:1,4-alpha-oligoglucan phosphorylase activity"/>
    <property type="evidence" value="ECO:0007669"/>
    <property type="project" value="InterPro"/>
</dbReference>
<dbReference type="SUPFAM" id="SSF47648">
    <property type="entry name" value="Nucleoside phosphorylase/phosphoribosyltransferase N-terminal domain"/>
    <property type="match status" value="1"/>
</dbReference>
<dbReference type="GO" id="GO:0009032">
    <property type="term" value="F:thymidine phosphorylase activity"/>
    <property type="evidence" value="ECO:0007669"/>
    <property type="project" value="TreeGrafter"/>
</dbReference>
<evidence type="ECO:0000256" key="6">
    <source>
        <dbReference type="ARBA" id="ARBA00014680"/>
    </source>
</evidence>
<evidence type="ECO:0000256" key="5">
    <source>
        <dbReference type="ARBA" id="ARBA00011889"/>
    </source>
</evidence>
<keyword evidence="13" id="KW-1185">Reference proteome</keyword>
<comment type="catalytic activity">
    <reaction evidence="10">
        <text>thymidine + phosphate = 2-deoxy-alpha-D-ribose 1-phosphate + thymine</text>
        <dbReference type="Rhea" id="RHEA:16037"/>
        <dbReference type="ChEBI" id="CHEBI:17748"/>
        <dbReference type="ChEBI" id="CHEBI:17821"/>
        <dbReference type="ChEBI" id="CHEBI:43474"/>
        <dbReference type="ChEBI" id="CHEBI:57259"/>
        <dbReference type="EC" id="2.4.2.2"/>
    </reaction>
</comment>
<dbReference type="EC" id="2.4.2.2" evidence="5"/>
<gene>
    <name evidence="12" type="ORF">C7381_10672</name>
</gene>
<dbReference type="InterPro" id="IPR000312">
    <property type="entry name" value="Glycosyl_Trfase_fam3"/>
</dbReference>
<evidence type="ECO:0000256" key="2">
    <source>
        <dbReference type="ARBA" id="ARBA00003877"/>
    </source>
</evidence>
<organism evidence="12 13">
    <name type="scientific">Ezakiella coagulans</name>
    <dbReference type="NCBI Taxonomy" id="46507"/>
    <lineage>
        <taxon>Bacteria</taxon>
        <taxon>Bacillati</taxon>
        <taxon>Bacillota</taxon>
        <taxon>Tissierellia</taxon>
        <taxon>Ezakiella</taxon>
    </lineage>
</organism>
<name>A0A2U1E3B7_9FIRM</name>
<dbReference type="Pfam" id="PF02885">
    <property type="entry name" value="Glycos_trans_3N"/>
    <property type="match status" value="1"/>
</dbReference>
<dbReference type="InterPro" id="IPR017459">
    <property type="entry name" value="Glycosyl_Trfase_fam3_N_dom"/>
</dbReference>
<dbReference type="InterPro" id="IPR000053">
    <property type="entry name" value="Thymidine/pyrmidine_PPase"/>
</dbReference>
<dbReference type="InterPro" id="IPR036566">
    <property type="entry name" value="PYNP-like_C_sf"/>
</dbReference>
<comment type="catalytic activity">
    <reaction evidence="1">
        <text>2'-deoxyuridine + phosphate = 2-deoxy-alpha-D-ribose 1-phosphate + uracil</text>
        <dbReference type="Rhea" id="RHEA:22824"/>
        <dbReference type="ChEBI" id="CHEBI:16450"/>
        <dbReference type="ChEBI" id="CHEBI:17568"/>
        <dbReference type="ChEBI" id="CHEBI:43474"/>
        <dbReference type="ChEBI" id="CHEBI:57259"/>
        <dbReference type="EC" id="2.4.2.2"/>
    </reaction>
</comment>
<dbReference type="Pfam" id="PF00591">
    <property type="entry name" value="Glycos_transf_3"/>
    <property type="match status" value="1"/>
</dbReference>
<evidence type="ECO:0000256" key="7">
    <source>
        <dbReference type="ARBA" id="ARBA00022676"/>
    </source>
</evidence>